<evidence type="ECO:0000313" key="1">
    <source>
        <dbReference type="EMBL" id="EGT54840.1"/>
    </source>
</evidence>
<proteinExistence type="predicted"/>
<dbReference type="EMBL" id="GL379848">
    <property type="protein sequence ID" value="EGT54840.1"/>
    <property type="molecule type" value="Genomic_DNA"/>
</dbReference>
<protein>
    <submittedName>
        <fullName evidence="1">Uncharacterized protein</fullName>
    </submittedName>
</protein>
<gene>
    <name evidence="1" type="ORF">CAEBREN_19426</name>
</gene>
<name>G0N7W7_CAEBE</name>
<dbReference type="AlphaFoldDB" id="G0N7W7"/>
<organism evidence="2">
    <name type="scientific">Caenorhabditis brenneri</name>
    <name type="common">Nematode worm</name>
    <dbReference type="NCBI Taxonomy" id="135651"/>
    <lineage>
        <taxon>Eukaryota</taxon>
        <taxon>Metazoa</taxon>
        <taxon>Ecdysozoa</taxon>
        <taxon>Nematoda</taxon>
        <taxon>Chromadorea</taxon>
        <taxon>Rhabditida</taxon>
        <taxon>Rhabditina</taxon>
        <taxon>Rhabditomorpha</taxon>
        <taxon>Rhabditoidea</taxon>
        <taxon>Rhabditidae</taxon>
        <taxon>Peloderinae</taxon>
        <taxon>Caenorhabditis</taxon>
    </lineage>
</organism>
<dbReference type="HOGENOM" id="CLU_1385268_0_0_1"/>
<sequence>MDDQLQPNWAQNGQNQEETIVPREIFVGLGFGSEHEFINFLVERLERERLMERTGLLIPLLMKILIADDHETAPVREIVELTEVIGYMNRFMFIQGESIMVRREMFIEHMTNFRFFVPGDDGDDEEMEEPQEEWNGADNDRYEFGNAYVYEDEKAENENEEEGAIEERRDLVFRVYQRAVNDQYLDDERAESEDEDY</sequence>
<evidence type="ECO:0000313" key="2">
    <source>
        <dbReference type="Proteomes" id="UP000008068"/>
    </source>
</evidence>
<accession>G0N7W7</accession>
<keyword evidence="2" id="KW-1185">Reference proteome</keyword>
<dbReference type="InParanoid" id="G0N7W7"/>
<reference evidence="2" key="1">
    <citation type="submission" date="2011-07" db="EMBL/GenBank/DDBJ databases">
        <authorList>
            <consortium name="Caenorhabditis brenneri Sequencing and Analysis Consortium"/>
            <person name="Wilson R.K."/>
        </authorList>
    </citation>
    <scope>NUCLEOTIDE SEQUENCE [LARGE SCALE GENOMIC DNA]</scope>
    <source>
        <strain evidence="2">PB2801</strain>
    </source>
</reference>
<dbReference type="Proteomes" id="UP000008068">
    <property type="component" value="Unassembled WGS sequence"/>
</dbReference>